<reference evidence="6 7" key="1">
    <citation type="submission" date="2017-10" db="EMBL/GenBank/DDBJ databases">
        <title>Frigbacter circumglobatus gen. nov. sp. nov., isolated from sediment cultured in situ.</title>
        <authorList>
            <person name="Zhao Z."/>
        </authorList>
    </citation>
    <scope>NUCLEOTIDE SEQUENCE [LARGE SCALE GENOMIC DNA]</scope>
    <source>
        <strain evidence="6 7">ZYL</strain>
    </source>
</reference>
<dbReference type="PANTHER" id="PTHR33337">
    <property type="entry name" value="GFA DOMAIN-CONTAINING PROTEIN"/>
    <property type="match status" value="1"/>
</dbReference>
<dbReference type="GO" id="GO:0016846">
    <property type="term" value="F:carbon-sulfur lyase activity"/>
    <property type="evidence" value="ECO:0007669"/>
    <property type="project" value="InterPro"/>
</dbReference>
<name>A0A2G4YW06_9PROT</name>
<sequence>MICQSMTKEQADLPNRMTFSITQETYSARCLCGRIELHAQGDGQNVTLCHCDWCKRSSGAAFVPWVTFAKEDFVVTKGALKLFSSGAISERGFCPDCGATLTFHFPKTVDIALGAFDDPEAFRAKKHIWTSQQLPQIEFIDGLPRSEHE</sequence>
<evidence type="ECO:0000256" key="2">
    <source>
        <dbReference type="ARBA" id="ARBA00022723"/>
    </source>
</evidence>
<dbReference type="GO" id="GO:0046872">
    <property type="term" value="F:metal ion binding"/>
    <property type="evidence" value="ECO:0007669"/>
    <property type="project" value="UniProtKB-KW"/>
</dbReference>
<accession>A0A2G4YW06</accession>
<organism evidence="6 7">
    <name type="scientific">Paremcibacter congregatus</name>
    <dbReference type="NCBI Taxonomy" id="2043170"/>
    <lineage>
        <taxon>Bacteria</taxon>
        <taxon>Pseudomonadati</taxon>
        <taxon>Pseudomonadota</taxon>
        <taxon>Alphaproteobacteria</taxon>
        <taxon>Emcibacterales</taxon>
        <taxon>Emcibacteraceae</taxon>
        <taxon>Paremcibacter</taxon>
    </lineage>
</organism>
<feature type="domain" description="CENP-V/GFA" evidence="5">
    <location>
        <begin position="26"/>
        <end position="130"/>
    </location>
</feature>
<dbReference type="EMBL" id="PDEM01000009">
    <property type="protein sequence ID" value="PHZ85626.1"/>
    <property type="molecule type" value="Genomic_DNA"/>
</dbReference>
<proteinExistence type="inferred from homology"/>
<comment type="similarity">
    <text evidence="1">Belongs to the Gfa family.</text>
</comment>
<evidence type="ECO:0000259" key="5">
    <source>
        <dbReference type="PROSITE" id="PS51891"/>
    </source>
</evidence>
<comment type="caution">
    <text evidence="6">The sequence shown here is derived from an EMBL/GenBank/DDBJ whole genome shotgun (WGS) entry which is preliminary data.</text>
</comment>
<evidence type="ECO:0000256" key="3">
    <source>
        <dbReference type="ARBA" id="ARBA00022833"/>
    </source>
</evidence>
<dbReference type="InterPro" id="IPR011057">
    <property type="entry name" value="Mss4-like_sf"/>
</dbReference>
<keyword evidence="3" id="KW-0862">Zinc</keyword>
<dbReference type="InterPro" id="IPR006913">
    <property type="entry name" value="CENP-V/GFA"/>
</dbReference>
<dbReference type="OrthoDB" id="54411at2"/>
<dbReference type="AlphaFoldDB" id="A0A2G4YW06"/>
<gene>
    <name evidence="6" type="ORF">CRD36_02765</name>
</gene>
<keyword evidence="2" id="KW-0479">Metal-binding</keyword>
<protein>
    <recommendedName>
        <fullName evidence="5">CENP-V/GFA domain-containing protein</fullName>
    </recommendedName>
</protein>
<dbReference type="SUPFAM" id="SSF51316">
    <property type="entry name" value="Mss4-like"/>
    <property type="match status" value="1"/>
</dbReference>
<keyword evidence="7" id="KW-1185">Reference proteome</keyword>
<evidence type="ECO:0000313" key="6">
    <source>
        <dbReference type="EMBL" id="PHZ85626.1"/>
    </source>
</evidence>
<evidence type="ECO:0000256" key="1">
    <source>
        <dbReference type="ARBA" id="ARBA00005495"/>
    </source>
</evidence>
<evidence type="ECO:0000313" key="7">
    <source>
        <dbReference type="Proteomes" id="UP000229730"/>
    </source>
</evidence>
<keyword evidence="4" id="KW-0456">Lyase</keyword>
<dbReference type="Proteomes" id="UP000229730">
    <property type="component" value="Unassembled WGS sequence"/>
</dbReference>
<dbReference type="Gene3D" id="3.90.1590.10">
    <property type="entry name" value="glutathione-dependent formaldehyde- activating enzyme (gfa)"/>
    <property type="match status" value="1"/>
</dbReference>
<dbReference type="Pfam" id="PF04828">
    <property type="entry name" value="GFA"/>
    <property type="match status" value="1"/>
</dbReference>
<dbReference type="InParanoid" id="A0A2G4YW06"/>
<dbReference type="PANTHER" id="PTHR33337:SF40">
    <property type="entry name" value="CENP-V_GFA DOMAIN-CONTAINING PROTEIN-RELATED"/>
    <property type="match status" value="1"/>
</dbReference>
<evidence type="ECO:0000256" key="4">
    <source>
        <dbReference type="ARBA" id="ARBA00023239"/>
    </source>
</evidence>
<dbReference type="PROSITE" id="PS51891">
    <property type="entry name" value="CENP_V_GFA"/>
    <property type="match status" value="1"/>
</dbReference>